<dbReference type="Pfam" id="PF04464">
    <property type="entry name" value="Glyphos_transf"/>
    <property type="match status" value="1"/>
</dbReference>
<keyword evidence="2" id="KW-1185">Reference proteome</keyword>
<dbReference type="Gene3D" id="3.40.50.12580">
    <property type="match status" value="1"/>
</dbReference>
<name>A0AAW9RLV5_9GAMM</name>
<dbReference type="EMBL" id="JAZHOG010000008">
    <property type="protein sequence ID" value="MEJ8568511.1"/>
    <property type="molecule type" value="Genomic_DNA"/>
</dbReference>
<dbReference type="RefSeq" id="WP_354695833.1">
    <property type="nucleotide sequence ID" value="NZ_JAZHOG010000008.1"/>
</dbReference>
<dbReference type="InterPro" id="IPR043148">
    <property type="entry name" value="TagF_C"/>
</dbReference>
<evidence type="ECO:0000313" key="2">
    <source>
        <dbReference type="Proteomes" id="UP001359886"/>
    </source>
</evidence>
<sequence>MSLLAGWRGWRAFNKLPKVWREIVVYSESGQDWHQFSGLIEALNESFERRVCYVTSDASDPGLQRSHERYRAVYLPEGFFLTLFFQTCRCDLFVLTMMDLGNLHLKRSVHPVHYVYVFHSMGSTHMVDHAESFDHYDTLFCAGPQQMAEIRRREELKGLPPKQLFEFGHPRLEEVMRAGENWRQGRGAVGGEDLAGKPPIVLVAPTWGDSSIFNVCGVPLIEGLLGAGFEVIMRPHYQSNRLTPEVISGVRDRFAGHQRFTYIDRMGETDSLLRSDLLISDWSAMALEYALGLEKPVLFIDVPRRVRNPDWRELGIEPLESAIRHQVGRIVSPQDLAQVPDAIRQLLADREAFRSRMRELRQDIVFNLGHSIETGAAELARLAEQQIAARGQQVALDG</sequence>
<organism evidence="1 2">
    <name type="scientific">Elongatibacter sediminis</name>
    <dbReference type="NCBI Taxonomy" id="3119006"/>
    <lineage>
        <taxon>Bacteria</taxon>
        <taxon>Pseudomonadati</taxon>
        <taxon>Pseudomonadota</taxon>
        <taxon>Gammaproteobacteria</taxon>
        <taxon>Chromatiales</taxon>
        <taxon>Wenzhouxiangellaceae</taxon>
        <taxon>Elongatibacter</taxon>
    </lineage>
</organism>
<dbReference type="GO" id="GO:0047355">
    <property type="term" value="F:CDP-glycerol glycerophosphotransferase activity"/>
    <property type="evidence" value="ECO:0007669"/>
    <property type="project" value="InterPro"/>
</dbReference>
<evidence type="ECO:0000313" key="1">
    <source>
        <dbReference type="EMBL" id="MEJ8568511.1"/>
    </source>
</evidence>
<dbReference type="AlphaFoldDB" id="A0AAW9RLV5"/>
<protein>
    <submittedName>
        <fullName evidence="1">CDP-glycerol glycerophosphotransferase family protein</fullName>
    </submittedName>
</protein>
<dbReference type="InterPro" id="IPR007554">
    <property type="entry name" value="Glycerophosphate_synth"/>
</dbReference>
<dbReference type="GO" id="GO:0016020">
    <property type="term" value="C:membrane"/>
    <property type="evidence" value="ECO:0007669"/>
    <property type="project" value="InterPro"/>
</dbReference>
<accession>A0AAW9RLV5</accession>
<reference evidence="1 2" key="1">
    <citation type="submission" date="2024-02" db="EMBL/GenBank/DDBJ databases">
        <title>A novel Wenzhouxiangellaceae bacterium, isolated from coastal sediments.</title>
        <authorList>
            <person name="Du Z.-J."/>
            <person name="Ye Y.-Q."/>
            <person name="Zhang X.-Y."/>
        </authorList>
    </citation>
    <scope>NUCLEOTIDE SEQUENCE [LARGE SCALE GENOMIC DNA]</scope>
    <source>
        <strain evidence="1 2">CH-27</strain>
    </source>
</reference>
<proteinExistence type="predicted"/>
<comment type="caution">
    <text evidence="1">The sequence shown here is derived from an EMBL/GenBank/DDBJ whole genome shotgun (WGS) entry which is preliminary data.</text>
</comment>
<gene>
    <name evidence="1" type="ORF">V3330_12830</name>
</gene>
<dbReference type="Proteomes" id="UP001359886">
    <property type="component" value="Unassembled WGS sequence"/>
</dbReference>